<dbReference type="Proteomes" id="UP001320706">
    <property type="component" value="Unassembled WGS sequence"/>
</dbReference>
<comment type="caution">
    <text evidence="1">The sequence shown here is derived from an EMBL/GenBank/DDBJ whole genome shotgun (WGS) entry which is preliminary data.</text>
</comment>
<evidence type="ECO:0000313" key="2">
    <source>
        <dbReference type="Proteomes" id="UP001320706"/>
    </source>
</evidence>
<gene>
    <name evidence="1" type="ORF">M8818_007798</name>
</gene>
<evidence type="ECO:0000313" key="1">
    <source>
        <dbReference type="EMBL" id="KAK8192627.1"/>
    </source>
</evidence>
<sequence>MLWRCLHRFGCETVTLWRARGVLIQQEVKRRSLETAAYTSPKERRDEKDNGSRNTTRVHGMRPRLHMFPVPNKKMKAVIRDDGLPSCDTNAIYYHGRSGQRKTLDNCLCAECMHPVTKQRQLDIFKIHRSLAIQECYPMTDDSGNTTDFVVKYTAYTNLELGAHTDTTYFTDPAGLQMFHLLAHTDGSGGKSLLVDGFAAATELYKTDREAYNVLGTVGVRWHASGNEDVSIQPDTAHPVLNHDPYDGHLMQIRWNNADRASLTISQWRSEQWLQKVQCHTQQARAPILVTVRAWDAT</sequence>
<organism evidence="1 2">
    <name type="scientific">Zalaria obscura</name>
    <dbReference type="NCBI Taxonomy" id="2024903"/>
    <lineage>
        <taxon>Eukaryota</taxon>
        <taxon>Fungi</taxon>
        <taxon>Dikarya</taxon>
        <taxon>Ascomycota</taxon>
        <taxon>Pezizomycotina</taxon>
        <taxon>Dothideomycetes</taxon>
        <taxon>Dothideomycetidae</taxon>
        <taxon>Dothideales</taxon>
        <taxon>Zalariaceae</taxon>
        <taxon>Zalaria</taxon>
    </lineage>
</organism>
<accession>A0ACC3S327</accession>
<reference evidence="1" key="1">
    <citation type="submission" date="2024-02" db="EMBL/GenBank/DDBJ databases">
        <title>Metagenome Assembled Genome of Zalaria obscura JY119.</title>
        <authorList>
            <person name="Vighnesh L."/>
            <person name="Jagadeeshwari U."/>
            <person name="Venkata Ramana C."/>
            <person name="Sasikala C."/>
        </authorList>
    </citation>
    <scope>NUCLEOTIDE SEQUENCE</scope>
    <source>
        <strain evidence="1">JY119</strain>
    </source>
</reference>
<name>A0ACC3S327_9PEZI</name>
<proteinExistence type="predicted"/>
<dbReference type="EMBL" id="JAMKPW020000044">
    <property type="protein sequence ID" value="KAK8192627.1"/>
    <property type="molecule type" value="Genomic_DNA"/>
</dbReference>
<keyword evidence="2" id="KW-1185">Reference proteome</keyword>
<protein>
    <submittedName>
        <fullName evidence="1">Uncharacterized protein</fullName>
    </submittedName>
</protein>